<dbReference type="EMBL" id="CP117418">
    <property type="protein sequence ID" value="WCT79107.1"/>
    <property type="molecule type" value="Genomic_DNA"/>
</dbReference>
<name>A0ABY7U2I6_9SPHN</name>
<proteinExistence type="predicted"/>
<sequence length="199" mass="21705">MPVIGNPFPKTGNTLPVSSFVLLQDFAWRHRIALCRRALSSKGRGASSVGEWKLANPRSRAYKLQLSQSGIHLFLRCHGRLCGTVGDFLPYGSTLFVAASLLRLCPEQDLPGELLAPDIEAYGGRLVRYVGTSPTLSGLVQEIARRLEESGLVHPAPQTWKIFLAALNHMETASDQELLRTFCAVAGEIGRPPGRMGNP</sequence>
<dbReference type="Proteomes" id="UP001218231">
    <property type="component" value="Plasmid unnamed1"/>
</dbReference>
<evidence type="ECO:0000313" key="2">
    <source>
        <dbReference type="Proteomes" id="UP001218231"/>
    </source>
</evidence>
<evidence type="ECO:0000313" key="1">
    <source>
        <dbReference type="EMBL" id="WCT79107.1"/>
    </source>
</evidence>
<reference evidence="1 2" key="1">
    <citation type="submission" date="2023-02" db="EMBL/GenBank/DDBJ databases">
        <title>Genome sequence of Novosphingobium humi KACC 19094.</title>
        <authorList>
            <person name="Kim S."/>
            <person name="Heo J."/>
            <person name="Kwon S.-W."/>
        </authorList>
    </citation>
    <scope>NUCLEOTIDE SEQUENCE [LARGE SCALE GENOMIC DNA]</scope>
    <source>
        <strain evidence="1 2">KACC 19094</strain>
        <plasmid evidence="1 2">unnamed1</plasmid>
    </source>
</reference>
<dbReference type="RefSeq" id="WP_273619393.1">
    <property type="nucleotide sequence ID" value="NZ_CP117418.1"/>
</dbReference>
<geneLocation type="plasmid" evidence="1 2">
    <name>unnamed1</name>
</geneLocation>
<protein>
    <submittedName>
        <fullName evidence="1">Uncharacterized protein</fullName>
    </submittedName>
</protein>
<organism evidence="1 2">
    <name type="scientific">Novosphingobium humi</name>
    <dbReference type="NCBI Taxonomy" id="2282397"/>
    <lineage>
        <taxon>Bacteria</taxon>
        <taxon>Pseudomonadati</taxon>
        <taxon>Pseudomonadota</taxon>
        <taxon>Alphaproteobacteria</taxon>
        <taxon>Sphingomonadales</taxon>
        <taxon>Sphingomonadaceae</taxon>
        <taxon>Novosphingobium</taxon>
    </lineage>
</organism>
<accession>A0ABY7U2I6</accession>
<gene>
    <name evidence="1" type="ORF">PQ457_19020</name>
</gene>
<keyword evidence="2" id="KW-1185">Reference proteome</keyword>
<keyword evidence="1" id="KW-0614">Plasmid</keyword>